<dbReference type="InterPro" id="IPR051361">
    <property type="entry name" value="ThrE/Ser_Exporter"/>
</dbReference>
<keyword evidence="3" id="KW-0472">Membrane</keyword>
<keyword evidence="6" id="KW-1185">Reference proteome</keyword>
<dbReference type="GO" id="GO:0022857">
    <property type="term" value="F:transmembrane transporter activity"/>
    <property type="evidence" value="ECO:0007669"/>
    <property type="project" value="InterPro"/>
</dbReference>
<evidence type="ECO:0000313" key="6">
    <source>
        <dbReference type="Proteomes" id="UP001385951"/>
    </source>
</evidence>
<dbReference type="InterPro" id="IPR010619">
    <property type="entry name" value="ThrE-like_N"/>
</dbReference>
<dbReference type="PANTHER" id="PTHR31082">
    <property type="entry name" value="PHEROMONE-REGULATED MEMBRANE PROTEIN 10"/>
    <property type="match status" value="1"/>
</dbReference>
<sequence>MSSRRPSERTISGGPVSYEDLVDRRLRSTSFDSGVSGSTRRASSVESGRRKSSSTIYSNSDGSNSNRPKLGNQPSYRDRVRELRKKGKHIEPDFTEFRERIEFILTFAKVLLSFGAPSHRVESQLTSSAEMMDLQIGFIHLPNLIIVTFLDSESHLYRTKFIRAGGRVSLTALHKIHLLYREVLRGKVPVTVATRRLRAVLRAKPIYPTWLRCIFAFACASIICSTAFGGAIVDMFISGASASTLQYLGLRAASRSSIYANVYEISVAIIVSFLARALGTLRANIFCFSAISSAGVVLILPGFTVLISALELTSKNIVCGSVRMVYAIIYTLFLGFGLTIGSELYLACQPQCGSEYGPDRTRRVGDGAWICSHFTSTCKHQRHAMDR</sequence>
<feature type="region of interest" description="Disordered" evidence="2">
    <location>
        <begin position="1"/>
        <end position="20"/>
    </location>
</feature>
<evidence type="ECO:0000256" key="3">
    <source>
        <dbReference type="SAM" id="Phobius"/>
    </source>
</evidence>
<evidence type="ECO:0000256" key="1">
    <source>
        <dbReference type="ARBA" id="ARBA00034125"/>
    </source>
</evidence>
<feature type="region of interest" description="Disordered" evidence="2">
    <location>
        <begin position="29"/>
        <end position="78"/>
    </location>
</feature>
<evidence type="ECO:0000313" key="5">
    <source>
        <dbReference type="EMBL" id="KAK7695306.1"/>
    </source>
</evidence>
<feature type="transmembrane region" description="Helical" evidence="3">
    <location>
        <begin position="285"/>
        <end position="307"/>
    </location>
</feature>
<reference evidence="5 6" key="1">
    <citation type="submission" date="2022-09" db="EMBL/GenBank/DDBJ databases">
        <authorList>
            <person name="Palmer J.M."/>
        </authorList>
    </citation>
    <scope>NUCLEOTIDE SEQUENCE [LARGE SCALE GENOMIC DNA]</scope>
    <source>
        <strain evidence="5 6">DSM 7382</strain>
    </source>
</reference>
<name>A0AAW0GRM7_9APHY</name>
<comment type="similarity">
    <text evidence="1">Belongs to the ThrE exporter (TC 2.A.79) family.</text>
</comment>
<feature type="transmembrane region" description="Helical" evidence="3">
    <location>
        <begin position="327"/>
        <end position="346"/>
    </location>
</feature>
<feature type="transmembrane region" description="Helical" evidence="3">
    <location>
        <begin position="214"/>
        <end position="238"/>
    </location>
</feature>
<dbReference type="Proteomes" id="UP001385951">
    <property type="component" value="Unassembled WGS sequence"/>
</dbReference>
<feature type="compositionally biased region" description="Polar residues" evidence="2">
    <location>
        <begin position="55"/>
        <end position="75"/>
    </location>
</feature>
<dbReference type="AlphaFoldDB" id="A0AAW0GRM7"/>
<feature type="compositionally biased region" description="Polar residues" evidence="2">
    <location>
        <begin position="29"/>
        <end position="42"/>
    </location>
</feature>
<comment type="caution">
    <text evidence="5">The sequence shown here is derived from an EMBL/GenBank/DDBJ whole genome shotgun (WGS) entry which is preliminary data.</text>
</comment>
<dbReference type="Pfam" id="PF06738">
    <property type="entry name" value="ThrE"/>
    <property type="match status" value="1"/>
</dbReference>
<keyword evidence="3" id="KW-1133">Transmembrane helix</keyword>
<feature type="transmembrane region" description="Helical" evidence="3">
    <location>
        <begin position="258"/>
        <end position="278"/>
    </location>
</feature>
<proteinExistence type="inferred from homology"/>
<feature type="domain" description="Threonine/serine exporter-like N-terminal" evidence="4">
    <location>
        <begin position="103"/>
        <end position="344"/>
    </location>
</feature>
<accession>A0AAW0GRM7</accession>
<protein>
    <recommendedName>
        <fullName evidence="4">Threonine/serine exporter-like N-terminal domain-containing protein</fullName>
    </recommendedName>
</protein>
<evidence type="ECO:0000259" key="4">
    <source>
        <dbReference type="Pfam" id="PF06738"/>
    </source>
</evidence>
<keyword evidence="3" id="KW-0812">Transmembrane</keyword>
<evidence type="ECO:0000256" key="2">
    <source>
        <dbReference type="SAM" id="MobiDB-lite"/>
    </source>
</evidence>
<organism evidence="5 6">
    <name type="scientific">Cerrena zonata</name>
    <dbReference type="NCBI Taxonomy" id="2478898"/>
    <lineage>
        <taxon>Eukaryota</taxon>
        <taxon>Fungi</taxon>
        <taxon>Dikarya</taxon>
        <taxon>Basidiomycota</taxon>
        <taxon>Agaricomycotina</taxon>
        <taxon>Agaricomycetes</taxon>
        <taxon>Polyporales</taxon>
        <taxon>Cerrenaceae</taxon>
        <taxon>Cerrena</taxon>
    </lineage>
</organism>
<gene>
    <name evidence="5" type="ORF">QCA50_002496</name>
</gene>
<dbReference type="EMBL" id="JASBNA010000002">
    <property type="protein sequence ID" value="KAK7695306.1"/>
    <property type="molecule type" value="Genomic_DNA"/>
</dbReference>
<dbReference type="PANTHER" id="PTHR31082:SF4">
    <property type="entry name" value="PHEROMONE-REGULATED MEMBRANE PROTEIN 10"/>
    <property type="match status" value="1"/>
</dbReference>